<sequence length="29" mass="3833">MAAVFQLRWWPSLWWQLEELFCIRYKMNW</sequence>
<reference evidence="1" key="1">
    <citation type="submission" date="2014-11" db="EMBL/GenBank/DDBJ databases">
        <authorList>
            <person name="Amaro Gonzalez C."/>
        </authorList>
    </citation>
    <scope>NUCLEOTIDE SEQUENCE</scope>
</reference>
<organism evidence="1">
    <name type="scientific">Anguilla anguilla</name>
    <name type="common">European freshwater eel</name>
    <name type="synonym">Muraena anguilla</name>
    <dbReference type="NCBI Taxonomy" id="7936"/>
    <lineage>
        <taxon>Eukaryota</taxon>
        <taxon>Metazoa</taxon>
        <taxon>Chordata</taxon>
        <taxon>Craniata</taxon>
        <taxon>Vertebrata</taxon>
        <taxon>Euteleostomi</taxon>
        <taxon>Actinopterygii</taxon>
        <taxon>Neopterygii</taxon>
        <taxon>Teleostei</taxon>
        <taxon>Anguilliformes</taxon>
        <taxon>Anguillidae</taxon>
        <taxon>Anguilla</taxon>
    </lineage>
</organism>
<name>A0A0E9TVG8_ANGAN</name>
<evidence type="ECO:0000313" key="1">
    <source>
        <dbReference type="EMBL" id="JAH57452.1"/>
    </source>
</evidence>
<accession>A0A0E9TVG8</accession>
<proteinExistence type="predicted"/>
<protein>
    <submittedName>
        <fullName evidence="1">Uncharacterized protein</fullName>
    </submittedName>
</protein>
<dbReference type="AlphaFoldDB" id="A0A0E9TVG8"/>
<dbReference type="EMBL" id="GBXM01051125">
    <property type="protein sequence ID" value="JAH57452.1"/>
    <property type="molecule type" value="Transcribed_RNA"/>
</dbReference>
<reference evidence="1" key="2">
    <citation type="journal article" date="2015" name="Fish Shellfish Immunol.">
        <title>Early steps in the European eel (Anguilla anguilla)-Vibrio vulnificus interaction in the gills: Role of the RtxA13 toxin.</title>
        <authorList>
            <person name="Callol A."/>
            <person name="Pajuelo D."/>
            <person name="Ebbesson L."/>
            <person name="Teles M."/>
            <person name="MacKenzie S."/>
            <person name="Amaro C."/>
        </authorList>
    </citation>
    <scope>NUCLEOTIDE SEQUENCE</scope>
</reference>